<name>X1CMQ0_9ZZZZ</name>
<evidence type="ECO:0000256" key="1">
    <source>
        <dbReference type="SAM" id="MobiDB-lite"/>
    </source>
</evidence>
<comment type="caution">
    <text evidence="2">The sequence shown here is derived from an EMBL/GenBank/DDBJ whole genome shotgun (WGS) entry which is preliminary data.</text>
</comment>
<feature type="non-terminal residue" evidence="2">
    <location>
        <position position="94"/>
    </location>
</feature>
<dbReference type="EMBL" id="BART01022521">
    <property type="protein sequence ID" value="GAG97433.1"/>
    <property type="molecule type" value="Genomic_DNA"/>
</dbReference>
<accession>X1CMQ0</accession>
<protein>
    <submittedName>
        <fullName evidence="2">Uncharacterized protein</fullName>
    </submittedName>
</protein>
<evidence type="ECO:0000313" key="2">
    <source>
        <dbReference type="EMBL" id="GAG97433.1"/>
    </source>
</evidence>
<organism evidence="2">
    <name type="scientific">marine sediment metagenome</name>
    <dbReference type="NCBI Taxonomy" id="412755"/>
    <lineage>
        <taxon>unclassified sequences</taxon>
        <taxon>metagenomes</taxon>
        <taxon>ecological metagenomes</taxon>
    </lineage>
</organism>
<gene>
    <name evidence="2" type="ORF">S01H4_41213</name>
</gene>
<dbReference type="AlphaFoldDB" id="X1CMQ0"/>
<feature type="region of interest" description="Disordered" evidence="1">
    <location>
        <begin position="1"/>
        <end position="27"/>
    </location>
</feature>
<sequence length="94" mass="10345">MTDAIDTEQTLDAPEIIPTDATDTVPTPKDVEKIAENIAIGEATDKLEEELKKKKELPVEKKPWPKIDSNICPICNKKCKGTRGVAVHITTVHP</sequence>
<reference evidence="2" key="1">
    <citation type="journal article" date="2014" name="Front. Microbiol.">
        <title>High frequency of phylogenetically diverse reductive dehalogenase-homologous genes in deep subseafloor sedimentary metagenomes.</title>
        <authorList>
            <person name="Kawai M."/>
            <person name="Futagami T."/>
            <person name="Toyoda A."/>
            <person name="Takaki Y."/>
            <person name="Nishi S."/>
            <person name="Hori S."/>
            <person name="Arai W."/>
            <person name="Tsubouchi T."/>
            <person name="Morono Y."/>
            <person name="Uchiyama I."/>
            <person name="Ito T."/>
            <person name="Fujiyama A."/>
            <person name="Inagaki F."/>
            <person name="Takami H."/>
        </authorList>
    </citation>
    <scope>NUCLEOTIDE SEQUENCE</scope>
    <source>
        <strain evidence="2">Expedition CK06-06</strain>
    </source>
</reference>
<proteinExistence type="predicted"/>